<name>A0ACB0LZ88_TRIPR</name>
<gene>
    <name evidence="1" type="ORF">MILVUS5_LOCUS38057</name>
</gene>
<sequence>MFRTGGLLGVHCEQSCPCCASAFLNEWHCFIGCEAAQEVWQVARVWQTIEQYVHCAHQGYVELIFTLLQRLDSDKMNRIFMLLWSIWWRRNQKCWNDVFPSAFEVNRRARGALDDWAHVRRQPAHISQNANNILQQRWTKPQQGNLKCNVDAACYVAENRYNIGACIRDDRSRFVKAMSAQFVGQPAVHEAEAQGLLITLNWLQQMQISSIEIEMDCLQVVQNIEGKLKNLTEFGILIGKCKTSLNLIHNSVRRVVPCSSPISLSPPASAPPRTDSSSQGRWVNLPSSCERSEENAVYNALNSYIIGQRRRNCAAPLEFTSYHNEHESSKGKKPEVVEFGSTCTDFEREPLILNSKAPRWHEQLLCWCLHFKGRVTVALVKNFQLVAAEDPWEEKVILQFGKIGDDTFTMDYWYPLSAFQAFAICLSSFEKKPFFE</sequence>
<keyword evidence="2" id="KW-1185">Reference proteome</keyword>
<dbReference type="Proteomes" id="UP001177021">
    <property type="component" value="Unassembled WGS sequence"/>
</dbReference>
<organism evidence="1 2">
    <name type="scientific">Trifolium pratense</name>
    <name type="common">Red clover</name>
    <dbReference type="NCBI Taxonomy" id="57577"/>
    <lineage>
        <taxon>Eukaryota</taxon>
        <taxon>Viridiplantae</taxon>
        <taxon>Streptophyta</taxon>
        <taxon>Embryophyta</taxon>
        <taxon>Tracheophyta</taxon>
        <taxon>Spermatophyta</taxon>
        <taxon>Magnoliopsida</taxon>
        <taxon>eudicotyledons</taxon>
        <taxon>Gunneridae</taxon>
        <taxon>Pentapetalae</taxon>
        <taxon>rosids</taxon>
        <taxon>fabids</taxon>
        <taxon>Fabales</taxon>
        <taxon>Fabaceae</taxon>
        <taxon>Papilionoideae</taxon>
        <taxon>50 kb inversion clade</taxon>
        <taxon>NPAAA clade</taxon>
        <taxon>Hologalegina</taxon>
        <taxon>IRL clade</taxon>
        <taxon>Trifolieae</taxon>
        <taxon>Trifolium</taxon>
    </lineage>
</organism>
<comment type="caution">
    <text evidence="1">The sequence shown here is derived from an EMBL/GenBank/DDBJ whole genome shotgun (WGS) entry which is preliminary data.</text>
</comment>
<reference evidence="1" key="1">
    <citation type="submission" date="2023-10" db="EMBL/GenBank/DDBJ databases">
        <authorList>
            <person name="Rodriguez Cubillos JULIANA M."/>
            <person name="De Vega J."/>
        </authorList>
    </citation>
    <scope>NUCLEOTIDE SEQUENCE</scope>
</reference>
<evidence type="ECO:0000313" key="1">
    <source>
        <dbReference type="EMBL" id="CAJ2674914.1"/>
    </source>
</evidence>
<protein>
    <submittedName>
        <fullName evidence="1">Uncharacterized protein</fullName>
    </submittedName>
</protein>
<proteinExistence type="predicted"/>
<evidence type="ECO:0000313" key="2">
    <source>
        <dbReference type="Proteomes" id="UP001177021"/>
    </source>
</evidence>
<dbReference type="EMBL" id="CASHSV030000716">
    <property type="protein sequence ID" value="CAJ2674914.1"/>
    <property type="molecule type" value="Genomic_DNA"/>
</dbReference>
<accession>A0ACB0LZ88</accession>